<protein>
    <submittedName>
        <fullName evidence="1">Uncharacterized protein</fullName>
    </submittedName>
</protein>
<name>A0A1R3IYR2_COCAP</name>
<keyword evidence="2" id="KW-1185">Reference proteome</keyword>
<accession>A0A1R3IYR2</accession>
<dbReference type="AlphaFoldDB" id="A0A1R3IYR2"/>
<evidence type="ECO:0000313" key="1">
    <source>
        <dbReference type="EMBL" id="OMO87715.1"/>
    </source>
</evidence>
<reference evidence="1 2" key="1">
    <citation type="submission" date="2013-09" db="EMBL/GenBank/DDBJ databases">
        <title>Corchorus capsularis genome sequencing.</title>
        <authorList>
            <person name="Alam M."/>
            <person name="Haque M.S."/>
            <person name="Islam M.S."/>
            <person name="Emdad E.M."/>
            <person name="Islam M.M."/>
            <person name="Ahmed B."/>
            <person name="Halim A."/>
            <person name="Hossen Q.M.M."/>
            <person name="Hossain M.Z."/>
            <person name="Ahmed R."/>
            <person name="Khan M.M."/>
            <person name="Islam R."/>
            <person name="Rashid M.M."/>
            <person name="Khan S.A."/>
            <person name="Rahman M.S."/>
            <person name="Alam M."/>
        </authorList>
    </citation>
    <scope>NUCLEOTIDE SEQUENCE [LARGE SCALE GENOMIC DNA]</scope>
    <source>
        <strain evidence="2">cv. CVL-1</strain>
        <tissue evidence="1">Whole seedling</tissue>
    </source>
</reference>
<dbReference type="PROSITE" id="PS51257">
    <property type="entry name" value="PROKAR_LIPOPROTEIN"/>
    <property type="match status" value="1"/>
</dbReference>
<organism evidence="1 2">
    <name type="scientific">Corchorus capsularis</name>
    <name type="common">Jute</name>
    <dbReference type="NCBI Taxonomy" id="210143"/>
    <lineage>
        <taxon>Eukaryota</taxon>
        <taxon>Viridiplantae</taxon>
        <taxon>Streptophyta</taxon>
        <taxon>Embryophyta</taxon>
        <taxon>Tracheophyta</taxon>
        <taxon>Spermatophyta</taxon>
        <taxon>Magnoliopsida</taxon>
        <taxon>eudicotyledons</taxon>
        <taxon>Gunneridae</taxon>
        <taxon>Pentapetalae</taxon>
        <taxon>rosids</taxon>
        <taxon>malvids</taxon>
        <taxon>Malvales</taxon>
        <taxon>Malvaceae</taxon>
        <taxon>Grewioideae</taxon>
        <taxon>Apeibeae</taxon>
        <taxon>Corchorus</taxon>
    </lineage>
</organism>
<dbReference type="Proteomes" id="UP000188268">
    <property type="component" value="Unassembled WGS sequence"/>
</dbReference>
<dbReference type="EMBL" id="AWWV01009170">
    <property type="protein sequence ID" value="OMO87715.1"/>
    <property type="molecule type" value="Genomic_DNA"/>
</dbReference>
<sequence length="51" mass="5672">MVRLPNVKIPAPAFSLFSLSCSLLLSDSVPHPLSDRSPLFLKNPNFYKISL</sequence>
<proteinExistence type="predicted"/>
<gene>
    <name evidence="1" type="ORF">CCACVL1_08805</name>
</gene>
<evidence type="ECO:0000313" key="2">
    <source>
        <dbReference type="Proteomes" id="UP000188268"/>
    </source>
</evidence>
<comment type="caution">
    <text evidence="1">The sequence shown here is derived from an EMBL/GenBank/DDBJ whole genome shotgun (WGS) entry which is preliminary data.</text>
</comment>
<dbReference type="Gramene" id="OMO87715">
    <property type="protein sequence ID" value="OMO87715"/>
    <property type="gene ID" value="CCACVL1_08805"/>
</dbReference>